<comment type="caution">
    <text evidence="1">The sequence shown here is derived from an EMBL/GenBank/DDBJ whole genome shotgun (WGS) entry which is preliminary data.</text>
</comment>
<protein>
    <submittedName>
        <fullName evidence="1">Uncharacterized protein</fullName>
    </submittedName>
</protein>
<dbReference type="AlphaFoldDB" id="A0A4R1RKC2"/>
<name>A0A4R1RKC2_9FLAO</name>
<accession>A0A4R1RKC2</accession>
<evidence type="ECO:0000313" key="1">
    <source>
        <dbReference type="EMBL" id="TCL66635.1"/>
    </source>
</evidence>
<dbReference type="Proteomes" id="UP000295455">
    <property type="component" value="Unassembled WGS sequence"/>
</dbReference>
<proteinExistence type="predicted"/>
<keyword evidence="2" id="KW-1185">Reference proteome</keyword>
<sequence>MFIMDRKFQTNNYKVYIDAFRRTNRKIGNKAV</sequence>
<dbReference type="EMBL" id="SLUP01000003">
    <property type="protein sequence ID" value="TCL66635.1"/>
    <property type="molecule type" value="Genomic_DNA"/>
</dbReference>
<gene>
    <name evidence="1" type="ORF">EV196_10344</name>
</gene>
<evidence type="ECO:0000313" key="2">
    <source>
        <dbReference type="Proteomes" id="UP000295455"/>
    </source>
</evidence>
<reference evidence="1 2" key="1">
    <citation type="submission" date="2019-03" db="EMBL/GenBank/DDBJ databases">
        <title>Genomic Encyclopedia of Type Strains, Phase IV (KMG-IV): sequencing the most valuable type-strain genomes for metagenomic binning, comparative biology and taxonomic classification.</title>
        <authorList>
            <person name="Goeker M."/>
        </authorList>
    </citation>
    <scope>NUCLEOTIDE SEQUENCE [LARGE SCALE GENOMIC DNA]</scope>
    <source>
        <strain evidence="1 2">DSM 18792</strain>
    </source>
</reference>
<organism evidence="1 2">
    <name type="scientific">Mariniflexile fucanivorans</name>
    <dbReference type="NCBI Taxonomy" id="264023"/>
    <lineage>
        <taxon>Bacteria</taxon>
        <taxon>Pseudomonadati</taxon>
        <taxon>Bacteroidota</taxon>
        <taxon>Flavobacteriia</taxon>
        <taxon>Flavobacteriales</taxon>
        <taxon>Flavobacteriaceae</taxon>
        <taxon>Mariniflexile</taxon>
    </lineage>
</organism>